<keyword evidence="2" id="KW-1185">Reference proteome</keyword>
<dbReference type="EMBL" id="CAXLJM020000012">
    <property type="protein sequence ID" value="CAL8077266.1"/>
    <property type="molecule type" value="Genomic_DNA"/>
</dbReference>
<proteinExistence type="predicted"/>
<name>A0ABP1PWZ3_9HEXA</name>
<comment type="caution">
    <text evidence="1">The sequence shown here is derived from an EMBL/GenBank/DDBJ whole genome shotgun (WGS) entry which is preliminary data.</text>
</comment>
<reference evidence="1 2" key="1">
    <citation type="submission" date="2024-08" db="EMBL/GenBank/DDBJ databases">
        <authorList>
            <person name="Cucini C."/>
            <person name="Frati F."/>
        </authorList>
    </citation>
    <scope>NUCLEOTIDE SEQUENCE [LARGE SCALE GENOMIC DNA]</scope>
</reference>
<organism evidence="1 2">
    <name type="scientific">Orchesella dallaii</name>
    <dbReference type="NCBI Taxonomy" id="48710"/>
    <lineage>
        <taxon>Eukaryota</taxon>
        <taxon>Metazoa</taxon>
        <taxon>Ecdysozoa</taxon>
        <taxon>Arthropoda</taxon>
        <taxon>Hexapoda</taxon>
        <taxon>Collembola</taxon>
        <taxon>Entomobryomorpha</taxon>
        <taxon>Entomobryoidea</taxon>
        <taxon>Orchesellidae</taxon>
        <taxon>Orchesellinae</taxon>
        <taxon>Orchesella</taxon>
    </lineage>
</organism>
<protein>
    <submittedName>
        <fullName evidence="1">Uncharacterized protein</fullName>
    </submittedName>
</protein>
<accession>A0ABP1PWZ3</accession>
<dbReference type="Proteomes" id="UP001642540">
    <property type="component" value="Unassembled WGS sequence"/>
</dbReference>
<gene>
    <name evidence="1" type="ORF">ODALV1_LOCUS3757</name>
</gene>
<evidence type="ECO:0000313" key="1">
    <source>
        <dbReference type="EMBL" id="CAL8077266.1"/>
    </source>
</evidence>
<evidence type="ECO:0000313" key="2">
    <source>
        <dbReference type="Proteomes" id="UP001642540"/>
    </source>
</evidence>
<sequence length="161" mass="17531">MRQHCVAREDLEAQDILRVNCVKNGYDTNYNPTQSNIPRSGELSNKLNAVVHAHTANLSQECAVCVKSKNEQSHSDVLSFDNLLLTNFGVSTDTKCIQTDQALLSNIAIQTDLPSLVNIAIQTDLPTLVNIAIQTDTDQPSLANIAIQTDSDQPSLLNIAT</sequence>